<reference evidence="1 2" key="1">
    <citation type="submission" date="2020-08" db="EMBL/GenBank/DDBJ databases">
        <title>Novel species isolated from subtropical streams in China.</title>
        <authorList>
            <person name="Lu H."/>
        </authorList>
    </citation>
    <scope>NUCLEOTIDE SEQUENCE [LARGE SCALE GENOMIC DNA]</scope>
    <source>
        <strain evidence="1 2">LX15W</strain>
    </source>
</reference>
<dbReference type="Proteomes" id="UP000624279">
    <property type="component" value="Unassembled WGS sequence"/>
</dbReference>
<accession>A0ABR6Y691</accession>
<organism evidence="1 2">
    <name type="scientific">Undibacterium flavidum</name>
    <dbReference type="NCBI Taxonomy" id="2762297"/>
    <lineage>
        <taxon>Bacteria</taxon>
        <taxon>Pseudomonadati</taxon>
        <taxon>Pseudomonadota</taxon>
        <taxon>Betaproteobacteria</taxon>
        <taxon>Burkholderiales</taxon>
        <taxon>Oxalobacteraceae</taxon>
        <taxon>Undibacterium</taxon>
    </lineage>
</organism>
<sequence>MPRSNGQRLFSASLAIGISLFFLAQLHRDFLRTMIPTANPVARIMLLSFPVEKAAPKIIQSTPTTVSTSPSKRNKIKSEVAAVPQATAPKVDHNMKDNSATKPVTELVNVFPETPSSTANAKPVDPLSATARYKYDSASVKLAYEASKSDIQKLAEKSGTSLEDPKTSKHDRFQQAANRAAKPDCLRQGGSILSLFVVAYQVATDHCK</sequence>
<evidence type="ECO:0000313" key="1">
    <source>
        <dbReference type="EMBL" id="MBC3872129.1"/>
    </source>
</evidence>
<proteinExistence type="predicted"/>
<evidence type="ECO:0000313" key="2">
    <source>
        <dbReference type="Proteomes" id="UP000624279"/>
    </source>
</evidence>
<keyword evidence="2" id="KW-1185">Reference proteome</keyword>
<protein>
    <submittedName>
        <fullName evidence="1">Uncharacterized protein</fullName>
    </submittedName>
</protein>
<dbReference type="EMBL" id="JACOGA010000001">
    <property type="protein sequence ID" value="MBC3872129.1"/>
    <property type="molecule type" value="Genomic_DNA"/>
</dbReference>
<gene>
    <name evidence="1" type="ORF">H8K55_00900</name>
</gene>
<comment type="caution">
    <text evidence="1">The sequence shown here is derived from an EMBL/GenBank/DDBJ whole genome shotgun (WGS) entry which is preliminary data.</text>
</comment>
<dbReference type="RefSeq" id="WP_186940140.1">
    <property type="nucleotide sequence ID" value="NZ_JACOGA010000001.1"/>
</dbReference>
<name>A0ABR6Y691_9BURK</name>